<dbReference type="InterPro" id="IPR001806">
    <property type="entry name" value="Small_GTPase"/>
</dbReference>
<comment type="similarity">
    <text evidence="3 15">Belongs to the mitochondrial Rho GTPase family.</text>
</comment>
<feature type="domain" description="Miro" evidence="17">
    <location>
        <begin position="1"/>
        <end position="169"/>
    </location>
</feature>
<evidence type="ECO:0000313" key="18">
    <source>
        <dbReference type="EMBL" id="KAH6663614.1"/>
    </source>
</evidence>
<dbReference type="FunFam" id="1.10.238.10:FF:000185">
    <property type="entry name" value="Mitochondrial Rho GTPase"/>
    <property type="match status" value="1"/>
</dbReference>
<dbReference type="Gene3D" id="3.40.50.300">
    <property type="entry name" value="P-loop containing nucleotide triphosphate hydrolases"/>
    <property type="match status" value="2"/>
</dbReference>
<evidence type="ECO:0000256" key="2">
    <source>
        <dbReference type="ARBA" id="ARBA00004200"/>
    </source>
</evidence>
<keyword evidence="8 15" id="KW-1000">Mitochondrion outer membrane</keyword>
<evidence type="ECO:0000256" key="8">
    <source>
        <dbReference type="ARBA" id="ARBA00022787"/>
    </source>
</evidence>
<dbReference type="OrthoDB" id="10020961at2759"/>
<dbReference type="SMART" id="SM00054">
    <property type="entry name" value="EFh"/>
    <property type="match status" value="2"/>
</dbReference>
<keyword evidence="11" id="KW-1133">Transmembrane helix</keyword>
<keyword evidence="14 15" id="KW-0472">Membrane</keyword>
<dbReference type="FunFam" id="1.10.238.10:FF:000127">
    <property type="entry name" value="Mitochondrial Rho GTPase"/>
    <property type="match status" value="1"/>
</dbReference>
<name>A0A9P8V217_9PEZI</name>
<feature type="domain" description="Miro" evidence="17">
    <location>
        <begin position="420"/>
        <end position="584"/>
    </location>
</feature>
<dbReference type="Pfam" id="PF08356">
    <property type="entry name" value="EF_assoc_2"/>
    <property type="match status" value="1"/>
</dbReference>
<dbReference type="PANTHER" id="PTHR46819:SF1">
    <property type="entry name" value="EF-HAND CALCIUM-BINDING DOMAIN-CONTAINING PROTEIN 7"/>
    <property type="match status" value="1"/>
</dbReference>
<evidence type="ECO:0000256" key="13">
    <source>
        <dbReference type="ARBA" id="ARBA00023134"/>
    </source>
</evidence>
<dbReference type="InterPro" id="IPR011992">
    <property type="entry name" value="EF-hand-dom_pair"/>
</dbReference>
<dbReference type="PROSITE" id="PS51423">
    <property type="entry name" value="MIRO"/>
    <property type="match status" value="2"/>
</dbReference>
<evidence type="ECO:0000256" key="5">
    <source>
        <dbReference type="ARBA" id="ARBA00022723"/>
    </source>
</evidence>
<keyword evidence="13 15" id="KW-0342">GTP-binding</keyword>
<keyword evidence="5" id="KW-0479">Metal-binding</keyword>
<dbReference type="InterPro" id="IPR013566">
    <property type="entry name" value="EF_hand_assoc_1"/>
</dbReference>
<dbReference type="PANTHER" id="PTHR46819">
    <property type="entry name" value="EF-HAND CALCIUM-BINDING DOMAIN-CONTAINING PROTEIN 7"/>
    <property type="match status" value="1"/>
</dbReference>
<dbReference type="PROSITE" id="PS00018">
    <property type="entry name" value="EF_HAND_1"/>
    <property type="match status" value="1"/>
</dbReference>
<dbReference type="FunFam" id="3.40.50.300:FF:000553">
    <property type="entry name" value="Mitochondrial Rho GTPase"/>
    <property type="match status" value="1"/>
</dbReference>
<evidence type="ECO:0000259" key="16">
    <source>
        <dbReference type="PROSITE" id="PS50222"/>
    </source>
</evidence>
<dbReference type="GO" id="GO:0005741">
    <property type="term" value="C:mitochondrial outer membrane"/>
    <property type="evidence" value="ECO:0007669"/>
    <property type="project" value="UniProtKB-SubCell"/>
</dbReference>
<dbReference type="EC" id="3.6.5.-" evidence="15"/>
<keyword evidence="9 15" id="KW-0378">Hydrolase</keyword>
<dbReference type="SMART" id="SM00173">
    <property type="entry name" value="RAS"/>
    <property type="match status" value="1"/>
</dbReference>
<dbReference type="GO" id="GO:0005509">
    <property type="term" value="F:calcium ion binding"/>
    <property type="evidence" value="ECO:0007669"/>
    <property type="project" value="InterPro"/>
</dbReference>
<dbReference type="InterPro" id="IPR027417">
    <property type="entry name" value="P-loop_NTPase"/>
</dbReference>
<protein>
    <recommendedName>
        <fullName evidence="15">Mitochondrial Rho GTPase</fullName>
        <ecNumber evidence="15">3.6.5.-</ecNumber>
    </recommendedName>
</protein>
<feature type="domain" description="EF-hand" evidence="16">
    <location>
        <begin position="305"/>
        <end position="340"/>
    </location>
</feature>
<reference evidence="18" key="1">
    <citation type="journal article" date="2021" name="Nat. Commun.">
        <title>Genetic determinants of endophytism in the Arabidopsis root mycobiome.</title>
        <authorList>
            <person name="Mesny F."/>
            <person name="Miyauchi S."/>
            <person name="Thiergart T."/>
            <person name="Pickel B."/>
            <person name="Atanasova L."/>
            <person name="Karlsson M."/>
            <person name="Huettel B."/>
            <person name="Barry K.W."/>
            <person name="Haridas S."/>
            <person name="Chen C."/>
            <person name="Bauer D."/>
            <person name="Andreopoulos W."/>
            <person name="Pangilinan J."/>
            <person name="LaButti K."/>
            <person name="Riley R."/>
            <person name="Lipzen A."/>
            <person name="Clum A."/>
            <person name="Drula E."/>
            <person name="Henrissat B."/>
            <person name="Kohler A."/>
            <person name="Grigoriev I.V."/>
            <person name="Martin F.M."/>
            <person name="Hacquard S."/>
        </authorList>
    </citation>
    <scope>NUCLEOTIDE SEQUENCE</scope>
    <source>
        <strain evidence="18">MPI-SDFR-AT-0117</strain>
    </source>
</reference>
<accession>A0A9P8V217</accession>
<dbReference type="PROSITE" id="PS50222">
    <property type="entry name" value="EF_HAND_2"/>
    <property type="match status" value="1"/>
</dbReference>
<dbReference type="InterPro" id="IPR052266">
    <property type="entry name" value="Miro-EF-hand_domain"/>
</dbReference>
<comment type="function">
    <text evidence="1 15">Mitochondrial GTPase involved in mitochondrial trafficking. Probably involved in control of anterograde transport of mitochondria and their subcellular distribution.</text>
</comment>
<dbReference type="CDD" id="cd01892">
    <property type="entry name" value="Miro2"/>
    <property type="match status" value="1"/>
</dbReference>
<dbReference type="InterPro" id="IPR002048">
    <property type="entry name" value="EF_hand_dom"/>
</dbReference>
<dbReference type="InterPro" id="IPR018247">
    <property type="entry name" value="EF_Hand_1_Ca_BS"/>
</dbReference>
<evidence type="ECO:0000259" key="17">
    <source>
        <dbReference type="PROSITE" id="PS51423"/>
    </source>
</evidence>
<dbReference type="SUPFAM" id="SSF52540">
    <property type="entry name" value="P-loop containing nucleoside triphosphate hydrolases"/>
    <property type="match status" value="2"/>
</dbReference>
<evidence type="ECO:0000256" key="15">
    <source>
        <dbReference type="PIRNR" id="PIRNR037488"/>
    </source>
</evidence>
<evidence type="ECO:0000256" key="11">
    <source>
        <dbReference type="ARBA" id="ARBA00022989"/>
    </source>
</evidence>
<dbReference type="SMART" id="SM00175">
    <property type="entry name" value="RAB"/>
    <property type="match status" value="1"/>
</dbReference>
<keyword evidence="4" id="KW-0812">Transmembrane</keyword>
<evidence type="ECO:0000313" key="19">
    <source>
        <dbReference type="Proteomes" id="UP000770015"/>
    </source>
</evidence>
<keyword evidence="6" id="KW-0677">Repeat</keyword>
<dbReference type="SMART" id="SM00174">
    <property type="entry name" value="RHO"/>
    <property type="match status" value="1"/>
</dbReference>
<dbReference type="InterPro" id="IPR013567">
    <property type="entry name" value="EF_hand_assoc_2"/>
</dbReference>
<dbReference type="Pfam" id="PF08355">
    <property type="entry name" value="EF_assoc_1"/>
    <property type="match status" value="1"/>
</dbReference>
<dbReference type="EMBL" id="JAGSXJ010000042">
    <property type="protein sequence ID" value="KAH6663614.1"/>
    <property type="molecule type" value="Genomic_DNA"/>
</dbReference>
<keyword evidence="12 15" id="KW-0496">Mitochondrion</keyword>
<dbReference type="AlphaFoldDB" id="A0A9P8V217"/>
<gene>
    <name evidence="18" type="ORF">F5X68DRAFT_218157</name>
</gene>
<dbReference type="InterPro" id="IPR020860">
    <property type="entry name" value="MIRO_dom"/>
</dbReference>
<dbReference type="FunFam" id="3.40.50.300:FF:000572">
    <property type="entry name" value="Mitochondrial Rho GTPase"/>
    <property type="match status" value="1"/>
</dbReference>
<evidence type="ECO:0000256" key="14">
    <source>
        <dbReference type="ARBA" id="ARBA00023136"/>
    </source>
</evidence>
<dbReference type="GO" id="GO:0007005">
    <property type="term" value="P:mitochondrion organization"/>
    <property type="evidence" value="ECO:0007669"/>
    <property type="project" value="InterPro"/>
</dbReference>
<dbReference type="InterPro" id="IPR021181">
    <property type="entry name" value="Miro"/>
</dbReference>
<evidence type="ECO:0000256" key="6">
    <source>
        <dbReference type="ARBA" id="ARBA00022737"/>
    </source>
</evidence>
<dbReference type="Proteomes" id="UP000770015">
    <property type="component" value="Unassembled WGS sequence"/>
</dbReference>
<evidence type="ECO:0000256" key="7">
    <source>
        <dbReference type="ARBA" id="ARBA00022741"/>
    </source>
</evidence>
<dbReference type="GO" id="GO:0005525">
    <property type="term" value="F:GTP binding"/>
    <property type="evidence" value="ECO:0007669"/>
    <property type="project" value="UniProtKB-KW"/>
</dbReference>
<keyword evidence="10 15" id="KW-0106">Calcium</keyword>
<dbReference type="GO" id="GO:0003924">
    <property type="term" value="F:GTPase activity"/>
    <property type="evidence" value="ECO:0007669"/>
    <property type="project" value="InterPro"/>
</dbReference>
<proteinExistence type="inferred from homology"/>
<evidence type="ECO:0000256" key="1">
    <source>
        <dbReference type="ARBA" id="ARBA00003481"/>
    </source>
</evidence>
<evidence type="ECO:0000256" key="12">
    <source>
        <dbReference type="ARBA" id="ARBA00023128"/>
    </source>
</evidence>
<keyword evidence="19" id="KW-1185">Reference proteome</keyword>
<evidence type="ECO:0000256" key="3">
    <source>
        <dbReference type="ARBA" id="ARBA00007981"/>
    </source>
</evidence>
<evidence type="ECO:0000256" key="10">
    <source>
        <dbReference type="ARBA" id="ARBA00022837"/>
    </source>
</evidence>
<comment type="subcellular location">
    <subcellularLocation>
        <location evidence="2 15">Mitochondrion outer membrane</location>
        <topology evidence="2 15">Single-pass type IV membrane protein</topology>
    </subcellularLocation>
</comment>
<dbReference type="Pfam" id="PF00071">
    <property type="entry name" value="Ras"/>
    <property type="match status" value="1"/>
</dbReference>
<dbReference type="PRINTS" id="PR00449">
    <property type="entry name" value="RASTRNSFRMNG"/>
</dbReference>
<dbReference type="SUPFAM" id="SSF47473">
    <property type="entry name" value="EF-hand"/>
    <property type="match status" value="1"/>
</dbReference>
<dbReference type="Gene3D" id="1.10.238.10">
    <property type="entry name" value="EF-hand"/>
    <property type="match status" value="2"/>
</dbReference>
<organism evidence="18 19">
    <name type="scientific">Plectosphaerella plurivora</name>
    <dbReference type="NCBI Taxonomy" id="936078"/>
    <lineage>
        <taxon>Eukaryota</taxon>
        <taxon>Fungi</taxon>
        <taxon>Dikarya</taxon>
        <taxon>Ascomycota</taxon>
        <taxon>Pezizomycotina</taxon>
        <taxon>Sordariomycetes</taxon>
        <taxon>Hypocreomycetidae</taxon>
        <taxon>Glomerellales</taxon>
        <taxon>Plectosphaerellaceae</taxon>
        <taxon>Plectosphaerella</taxon>
    </lineage>
</organism>
<keyword evidence="7 15" id="KW-0547">Nucleotide-binding</keyword>
<dbReference type="PIRSF" id="PIRSF037488">
    <property type="entry name" value="Mt_Rho_GTPase"/>
    <property type="match status" value="1"/>
</dbReference>
<comment type="caution">
    <text evidence="18">The sequence shown here is derived from an EMBL/GenBank/DDBJ whole genome shotgun (WGS) entry which is preliminary data.</text>
</comment>
<evidence type="ECO:0000256" key="9">
    <source>
        <dbReference type="ARBA" id="ARBA00022801"/>
    </source>
</evidence>
<sequence length="627" mass="70180">MASVRICVCGDEGTGKSSLIASLVKDVFIQNKIQPVLPAITIPPQLGTPDNVTTSIVDTSARPQDRTTLRKEIRKSNVILLVYSDHYSYERVALFWMPYFRSLGVNVPVVLCANKSDLTGDAATPQVVEGEMLPVMAEFREIDSCIRSSARDHRNVNEVFFLCQKAVTHPIAPLFDYKEGNLKPACVAALRRVFYLCDKDQDGFLNDQEMHDFQAKCFDKPLTADDLDNIKQSVAKVASRTSTEKGIDQDGFLQLNKLYAEKGRHETIWIILRKFRYTDSLSLEDSFLRPKFDVPEYASAELSPAGYRFFVDLFLLFDKDNDGGLNDDELAALFAPTPGIPQSWQETSFPLSTVRNEAGYVTLQGWLAQWSMTTFMEPKTTLEYLAHLGFEPATPRESTTSALKVTKARKRRRRPGRVERNVVHCYVIGAAASGKSSLLDAFLNLPFDPLYRPSIKPRRAVNSVELPGGRQCYLILEELGELEPAILENQARLDACDLICYAYDSSDPDSFAHIADLRRRYPHLDDLPAIYTALKADRDKTTQRFEQQPDEYTSGLMMSAPLHVSVTWNSISELFIALAEAATNPSTAFPRSEEEPPDRSSLYLALGATACAGVAAFMIWRRSTNSA</sequence>
<evidence type="ECO:0000256" key="4">
    <source>
        <dbReference type="ARBA" id="ARBA00022692"/>
    </source>
</evidence>